<name>A0A0G3XBS6_9SPHN</name>
<accession>A0A0G3XBS6</accession>
<dbReference type="PATRIC" id="fig|543877.4.peg.1819"/>
<dbReference type="EMBL" id="CP011805">
    <property type="protein sequence ID" value="AKM07858.1"/>
    <property type="molecule type" value="Genomic_DNA"/>
</dbReference>
<dbReference type="Proteomes" id="UP000037643">
    <property type="component" value="Chromosome"/>
</dbReference>
<proteinExistence type="predicted"/>
<sequence>MIMAFTSRETQRIWEGRRSRKLPPDIQRRALATLAMIDGRTFSTT</sequence>
<evidence type="ECO:0000313" key="1">
    <source>
        <dbReference type="EMBL" id="AKM07858.1"/>
    </source>
</evidence>
<protein>
    <submittedName>
        <fullName evidence="1">Uncharacterized protein</fullName>
    </submittedName>
</protein>
<gene>
    <name evidence="1" type="ORF">AM2010_1794</name>
</gene>
<dbReference type="RefSeq" id="WP_338047428.1">
    <property type="nucleotide sequence ID" value="NZ_CP011805.1"/>
</dbReference>
<dbReference type="STRING" id="543877.AM2010_1794"/>
<dbReference type="KEGG" id="amx:AM2010_1794"/>
<evidence type="ECO:0000313" key="2">
    <source>
        <dbReference type="Proteomes" id="UP000037643"/>
    </source>
</evidence>
<organism evidence="1 2">
    <name type="scientific">Pelagerythrobacter marensis</name>
    <dbReference type="NCBI Taxonomy" id="543877"/>
    <lineage>
        <taxon>Bacteria</taxon>
        <taxon>Pseudomonadati</taxon>
        <taxon>Pseudomonadota</taxon>
        <taxon>Alphaproteobacteria</taxon>
        <taxon>Sphingomonadales</taxon>
        <taxon>Erythrobacteraceae</taxon>
        <taxon>Pelagerythrobacter</taxon>
    </lineage>
</organism>
<reference evidence="1 2" key="1">
    <citation type="submission" date="2015-06" db="EMBL/GenBank/DDBJ databases">
        <authorList>
            <person name="Kim K.M."/>
        </authorList>
    </citation>
    <scope>NUCLEOTIDE SEQUENCE [LARGE SCALE GENOMIC DNA]</scope>
    <source>
        <strain evidence="1 2">KCTC 22370</strain>
    </source>
</reference>
<dbReference type="AlphaFoldDB" id="A0A0G3XBS6"/>
<keyword evidence="2" id="KW-1185">Reference proteome</keyword>